<dbReference type="InterPro" id="IPR050962">
    <property type="entry name" value="Phosphate-bind_PstS"/>
</dbReference>
<accession>A0A367LY88</accession>
<reference evidence="1 2" key="1">
    <citation type="submission" date="2018-07" db="EMBL/GenBank/DDBJ databases">
        <title>Mechanisms of high-level aminoglycoside resistance among Gram-negative pathogens in Brazil.</title>
        <authorList>
            <person name="Ballaben A.S."/>
            <person name="Darini A.L.C."/>
            <person name="Doi Y."/>
        </authorList>
    </citation>
    <scope>NUCLEOTIDE SEQUENCE [LARGE SCALE GENOMIC DNA]</scope>
    <source>
        <strain evidence="1 2">B2-305</strain>
    </source>
</reference>
<dbReference type="AlphaFoldDB" id="A0A367LY88"/>
<dbReference type="SUPFAM" id="SSF53850">
    <property type="entry name" value="Periplasmic binding protein-like II"/>
    <property type="match status" value="1"/>
</dbReference>
<sequence length="150" mass="15286">RLPAGGTLPSNWVGVAATSTVVSTVKATNGSLGYVSPDAVNINSNAEVSRVNGNLPTQANVSTALGSVAPPANAADRADPSKWVPVFTNPSAGYSIVGYTNFVFGQCYKDASVSTDVRAFINKHYGGTTTNAAVAAPGFIPLTPAWNSAI</sequence>
<gene>
    <name evidence="1" type="ORF">DT376_36760</name>
</gene>
<dbReference type="EMBL" id="QORE01002481">
    <property type="protein sequence ID" value="RCI70032.1"/>
    <property type="molecule type" value="Genomic_DNA"/>
</dbReference>
<evidence type="ECO:0000313" key="2">
    <source>
        <dbReference type="Proteomes" id="UP000253594"/>
    </source>
</evidence>
<feature type="non-terminal residue" evidence="1">
    <location>
        <position position="1"/>
    </location>
</feature>
<dbReference type="PANTHER" id="PTHR42996">
    <property type="entry name" value="PHOSPHATE-BINDING PROTEIN PSTS"/>
    <property type="match status" value="1"/>
</dbReference>
<proteinExistence type="predicted"/>
<dbReference type="PANTHER" id="PTHR42996:SF1">
    <property type="entry name" value="PHOSPHATE-BINDING PROTEIN PSTS"/>
    <property type="match status" value="1"/>
</dbReference>
<comment type="caution">
    <text evidence="1">The sequence shown here is derived from an EMBL/GenBank/DDBJ whole genome shotgun (WGS) entry which is preliminary data.</text>
</comment>
<evidence type="ECO:0000313" key="1">
    <source>
        <dbReference type="EMBL" id="RCI70032.1"/>
    </source>
</evidence>
<organism evidence="1 2">
    <name type="scientific">Pseudomonas aeruginosa</name>
    <dbReference type="NCBI Taxonomy" id="287"/>
    <lineage>
        <taxon>Bacteria</taxon>
        <taxon>Pseudomonadati</taxon>
        <taxon>Pseudomonadota</taxon>
        <taxon>Gammaproteobacteria</taxon>
        <taxon>Pseudomonadales</taxon>
        <taxon>Pseudomonadaceae</taxon>
        <taxon>Pseudomonas</taxon>
    </lineage>
</organism>
<feature type="non-terminal residue" evidence="1">
    <location>
        <position position="150"/>
    </location>
</feature>
<protein>
    <submittedName>
        <fullName evidence="1">Protein disulfide reductase</fullName>
    </submittedName>
</protein>
<dbReference type="Proteomes" id="UP000253594">
    <property type="component" value="Unassembled WGS sequence"/>
</dbReference>
<name>A0A367LY88_PSEAI</name>
<dbReference type="Gene3D" id="3.40.190.10">
    <property type="entry name" value="Periplasmic binding protein-like II"/>
    <property type="match status" value="1"/>
</dbReference>